<gene>
    <name evidence="7" type="ORF">FHX52_1902</name>
</gene>
<feature type="transmembrane region" description="Helical" evidence="5">
    <location>
        <begin position="96"/>
        <end position="114"/>
    </location>
</feature>
<keyword evidence="2 5" id="KW-0812">Transmembrane</keyword>
<sequence length="356" mass="37163">MTPVGSKHARLHLRPANGCLECAVPTDALVIASAILAVVLVVSAVGKLRSPAASAQAFTALKVPRRLRSPLVVKSLPWVEIVLGLALVVVGGWLGVVASLAVLALFSAYLALVVRARGFETDVDCACFGSVGPGKITRLTVWRNTWLLALAVVSLVVATTGDALLARLVDGTAPWEWLLAAAAAALTVLLVLGTESAPADVHAADAPTVTVGDVAVEEGDYIRMRTPAVPILLGDGSSTTLRRLSAERPQLLLYVSESCGSCEPVIEAVPTWRQQLPQLDVRLVLRFGPESSSLSSTAEPLSVHDTEGLLFETFDLRTPSAVLLGADGLLAGGPIIGNVAVPEFVDDIAAELRANT</sequence>
<feature type="transmembrane region" description="Helical" evidence="5">
    <location>
        <begin position="175"/>
        <end position="192"/>
    </location>
</feature>
<evidence type="ECO:0000256" key="5">
    <source>
        <dbReference type="SAM" id="Phobius"/>
    </source>
</evidence>
<evidence type="ECO:0000256" key="1">
    <source>
        <dbReference type="ARBA" id="ARBA00004141"/>
    </source>
</evidence>
<dbReference type="EMBL" id="VFQF01000001">
    <property type="protein sequence ID" value="TQN48756.1"/>
    <property type="molecule type" value="Genomic_DNA"/>
</dbReference>
<feature type="transmembrane region" description="Helical" evidence="5">
    <location>
        <begin position="145"/>
        <end position="169"/>
    </location>
</feature>
<feature type="domain" description="Methylamine utilisation protein MauE" evidence="6">
    <location>
        <begin position="29"/>
        <end position="155"/>
    </location>
</feature>
<comment type="subcellular location">
    <subcellularLocation>
        <location evidence="1">Membrane</location>
        <topology evidence="1">Multi-pass membrane protein</topology>
    </subcellularLocation>
</comment>
<keyword evidence="4 5" id="KW-0472">Membrane</keyword>
<dbReference type="OrthoDB" id="5006039at2"/>
<feature type="transmembrane region" description="Helical" evidence="5">
    <location>
        <begin position="28"/>
        <end position="50"/>
    </location>
</feature>
<reference evidence="7 8" key="1">
    <citation type="submission" date="2019-06" db="EMBL/GenBank/DDBJ databases">
        <title>Sequencing the genomes of 1000 actinobacteria strains.</title>
        <authorList>
            <person name="Klenk H.-P."/>
        </authorList>
    </citation>
    <scope>NUCLEOTIDE SEQUENCE [LARGE SCALE GENOMIC DNA]</scope>
    <source>
        <strain evidence="7 8">DSM 21776</strain>
    </source>
</reference>
<evidence type="ECO:0000313" key="7">
    <source>
        <dbReference type="EMBL" id="TQN48756.1"/>
    </source>
</evidence>
<accession>A0A543PXG2</accession>
<dbReference type="UniPathway" id="UPA00895"/>
<name>A0A543PXG2_9MICO</name>
<dbReference type="GO" id="GO:0016020">
    <property type="term" value="C:membrane"/>
    <property type="evidence" value="ECO:0007669"/>
    <property type="project" value="UniProtKB-SubCell"/>
</dbReference>
<dbReference type="GO" id="GO:0030416">
    <property type="term" value="P:methylamine metabolic process"/>
    <property type="evidence" value="ECO:0007669"/>
    <property type="project" value="InterPro"/>
</dbReference>
<comment type="caution">
    <text evidence="7">The sequence shown here is derived from an EMBL/GenBank/DDBJ whole genome shotgun (WGS) entry which is preliminary data.</text>
</comment>
<evidence type="ECO:0000313" key="8">
    <source>
        <dbReference type="Proteomes" id="UP000320085"/>
    </source>
</evidence>
<dbReference type="AlphaFoldDB" id="A0A543PXG2"/>
<protein>
    <submittedName>
        <fullName evidence="7">Methylamine utilization protein MauE</fullName>
    </submittedName>
</protein>
<dbReference type="Pfam" id="PF07291">
    <property type="entry name" value="MauE"/>
    <property type="match status" value="1"/>
</dbReference>
<evidence type="ECO:0000256" key="3">
    <source>
        <dbReference type="ARBA" id="ARBA00022989"/>
    </source>
</evidence>
<evidence type="ECO:0000256" key="4">
    <source>
        <dbReference type="ARBA" id="ARBA00023136"/>
    </source>
</evidence>
<organism evidence="7 8">
    <name type="scientific">Humibacillus xanthopallidus</name>
    <dbReference type="NCBI Taxonomy" id="412689"/>
    <lineage>
        <taxon>Bacteria</taxon>
        <taxon>Bacillati</taxon>
        <taxon>Actinomycetota</taxon>
        <taxon>Actinomycetes</taxon>
        <taxon>Micrococcales</taxon>
        <taxon>Intrasporangiaceae</taxon>
        <taxon>Humibacillus</taxon>
    </lineage>
</organism>
<evidence type="ECO:0000259" key="6">
    <source>
        <dbReference type="Pfam" id="PF07291"/>
    </source>
</evidence>
<keyword evidence="3 5" id="KW-1133">Transmembrane helix</keyword>
<dbReference type="Proteomes" id="UP000320085">
    <property type="component" value="Unassembled WGS sequence"/>
</dbReference>
<feature type="transmembrane region" description="Helical" evidence="5">
    <location>
        <begin position="71"/>
        <end position="90"/>
    </location>
</feature>
<evidence type="ECO:0000256" key="2">
    <source>
        <dbReference type="ARBA" id="ARBA00022692"/>
    </source>
</evidence>
<proteinExistence type="predicted"/>
<dbReference type="InterPro" id="IPR009908">
    <property type="entry name" value="Methylamine_util_MauE"/>
</dbReference>